<name>A0A1I4F8E6_9HYPH</name>
<dbReference type="AlphaFoldDB" id="A0A1I4F8E6"/>
<reference evidence="1 2" key="1">
    <citation type="submission" date="2016-10" db="EMBL/GenBank/DDBJ databases">
        <authorList>
            <person name="Varghese N."/>
            <person name="Submissions S."/>
        </authorList>
    </citation>
    <scope>NUCLEOTIDE SEQUENCE [LARGE SCALE GENOMIC DNA]</scope>
    <source>
        <strain evidence="1 2">DSM 21822</strain>
    </source>
</reference>
<gene>
    <name evidence="1" type="ORF">SAMN04488498_13918</name>
</gene>
<keyword evidence="2" id="KW-1185">Reference proteome</keyword>
<evidence type="ECO:0000313" key="2">
    <source>
        <dbReference type="Proteomes" id="UP000323300"/>
    </source>
</evidence>
<organism evidence="1 2">
    <name type="scientific">Neomesorhizobium albiziae</name>
    <dbReference type="NCBI Taxonomy" id="335020"/>
    <lineage>
        <taxon>Bacteria</taxon>
        <taxon>Pseudomonadati</taxon>
        <taxon>Pseudomonadota</taxon>
        <taxon>Alphaproteobacteria</taxon>
        <taxon>Hyphomicrobiales</taxon>
        <taxon>Phyllobacteriaceae</taxon>
        <taxon>Neomesorhizobium</taxon>
    </lineage>
</organism>
<proteinExistence type="predicted"/>
<dbReference type="EMBL" id="FOSL01000039">
    <property type="protein sequence ID" value="SFL14252.1"/>
    <property type="molecule type" value="Genomic_DNA"/>
</dbReference>
<accession>A0A1I4F8E6</accession>
<sequence>MVRFSMSLEAQVYSKPCARKGSRCEIASLIRGTSTFRLKFFKGLTPYEFICSVAQSRTLQITFDSAMRD</sequence>
<evidence type="ECO:0000313" key="1">
    <source>
        <dbReference type="EMBL" id="SFL14252.1"/>
    </source>
</evidence>
<protein>
    <submittedName>
        <fullName evidence="1">Uncharacterized protein</fullName>
    </submittedName>
</protein>
<dbReference type="Proteomes" id="UP000323300">
    <property type="component" value="Unassembled WGS sequence"/>
</dbReference>